<organism evidence="1 2">
    <name type="scientific">Naganishia adeliensis</name>
    <dbReference type="NCBI Taxonomy" id="92952"/>
    <lineage>
        <taxon>Eukaryota</taxon>
        <taxon>Fungi</taxon>
        <taxon>Dikarya</taxon>
        <taxon>Basidiomycota</taxon>
        <taxon>Agaricomycotina</taxon>
        <taxon>Tremellomycetes</taxon>
        <taxon>Filobasidiales</taxon>
        <taxon>Filobasidiaceae</taxon>
        <taxon>Naganishia</taxon>
    </lineage>
</organism>
<name>A0ACC2VAG9_9TREE</name>
<dbReference type="Proteomes" id="UP001230649">
    <property type="component" value="Unassembled WGS sequence"/>
</dbReference>
<proteinExistence type="predicted"/>
<comment type="caution">
    <text evidence="1">The sequence shown here is derived from an EMBL/GenBank/DDBJ whole genome shotgun (WGS) entry which is preliminary data.</text>
</comment>
<keyword evidence="2" id="KW-1185">Reference proteome</keyword>
<gene>
    <name evidence="1" type="ORF">QFC20_006614</name>
</gene>
<evidence type="ECO:0000313" key="1">
    <source>
        <dbReference type="EMBL" id="KAJ9095567.1"/>
    </source>
</evidence>
<dbReference type="EMBL" id="JASBWS010000122">
    <property type="protein sequence ID" value="KAJ9095567.1"/>
    <property type="molecule type" value="Genomic_DNA"/>
</dbReference>
<reference evidence="1" key="1">
    <citation type="submission" date="2023-04" db="EMBL/GenBank/DDBJ databases">
        <title>Draft Genome sequencing of Naganishia species isolated from polar environments using Oxford Nanopore Technology.</title>
        <authorList>
            <person name="Leo P."/>
            <person name="Venkateswaran K."/>
        </authorList>
    </citation>
    <scope>NUCLEOTIDE SEQUENCE</scope>
    <source>
        <strain evidence="1">MNA-CCFEE 5262</strain>
    </source>
</reference>
<sequence length="230" mass="26625">MSTQTTIAARNRKEKIMSEVLPTEEIWNEWVKNESRARQGKGYYPSLDRRFLEFLVSCEIDLLSVEHNLALEQPAERIHKSMDKVRRVASQRIGNERLEAYRARVREAFEAYFRGSVWATWEDEAVSVNSLEGEEEGYAKEVEARGRDAAIKEVQARSRNRSKRWTSRPALRWTSMIRLRVLRDRRDLAVGSSEKNRKLIEDVQPLAKQGDETKSAGMAVTSEMEVDHAL</sequence>
<accession>A0ACC2VAG9</accession>
<evidence type="ECO:0000313" key="2">
    <source>
        <dbReference type="Proteomes" id="UP001230649"/>
    </source>
</evidence>
<protein>
    <submittedName>
        <fullName evidence="1">Uncharacterized protein</fullName>
    </submittedName>
</protein>